<evidence type="ECO:0000313" key="5">
    <source>
        <dbReference type="Proteomes" id="UP000003070"/>
    </source>
</evidence>
<dbReference type="EMBL" id="AEKL01000023">
    <property type="protein sequence ID" value="EFQ53687.1"/>
    <property type="molecule type" value="Genomic_DNA"/>
</dbReference>
<reference evidence="4 5" key="1">
    <citation type="submission" date="2010-10" db="EMBL/GenBank/DDBJ databases">
        <authorList>
            <person name="Durkin A.S."/>
            <person name="Madupu R."/>
            <person name="Torralba M."/>
            <person name="Gillis M."/>
            <person name="Methe B."/>
            <person name="Sutton G."/>
            <person name="Nelson K.E."/>
        </authorList>
    </citation>
    <scope>NUCLEOTIDE SEQUENCE [LARGE SCALE GENOMIC DNA]</scope>
    <source>
        <strain evidence="4 5">PB013-T2-3</strain>
    </source>
</reference>
<dbReference type="Pfam" id="PF13529">
    <property type="entry name" value="Peptidase_C39_2"/>
    <property type="match status" value="1"/>
</dbReference>
<proteinExistence type="predicted"/>
<dbReference type="eggNOG" id="COG4193">
    <property type="taxonomic scope" value="Bacteria"/>
</dbReference>
<dbReference type="RefSeq" id="WP_003711787.1">
    <property type="nucleotide sequence ID" value="NZ_AEKL01000023.1"/>
</dbReference>
<name>E3C6G0_9LACO</name>
<dbReference type="InterPro" id="IPR022263">
    <property type="entry name" value="KxYKxGKxW"/>
</dbReference>
<comment type="caution">
    <text evidence="4">The sequence shown here is derived from an EMBL/GenBank/DDBJ whole genome shotgun (WGS) entry which is preliminary data.</text>
</comment>
<accession>E3C6G0</accession>
<dbReference type="eggNOG" id="COG4990">
    <property type="taxonomic scope" value="Bacteria"/>
</dbReference>
<organism evidence="4 5">
    <name type="scientific">Limosilactobacillus oris PB013-T2-3</name>
    <dbReference type="NCBI Taxonomy" id="908339"/>
    <lineage>
        <taxon>Bacteria</taxon>
        <taxon>Bacillati</taxon>
        <taxon>Bacillota</taxon>
        <taxon>Bacilli</taxon>
        <taxon>Lactobacillales</taxon>
        <taxon>Lactobacillaceae</taxon>
        <taxon>Limosilactobacillus</taxon>
    </lineage>
</organism>
<dbReference type="NCBIfam" id="TIGR03715">
    <property type="entry name" value="KxYKxGKxW"/>
    <property type="match status" value="1"/>
</dbReference>
<dbReference type="PANTHER" id="PTHR37806">
    <property type="entry name" value="LMO0724 PROTEIN"/>
    <property type="match status" value="1"/>
</dbReference>
<dbReference type="Gene3D" id="3.90.70.10">
    <property type="entry name" value="Cysteine proteinases"/>
    <property type="match status" value="1"/>
</dbReference>
<keyword evidence="1" id="KW-0732">Signal</keyword>
<sequence>MEKKERVKLYKAGKLWCTLAVTAMALTTGLMLTDVRANADSNTANPAEKTAQVVGGTTQKAPVATMTSEGTQPTDNTTTAASAVPAVDPNDHGNYAYLDQQNINSQGQLTASGWHATNDSAGKDYHFIIAYDQTNHTEIGRQLVREQAQQMDRPDVATVHHVAGAAQSGFKVTFNLGKVLANTRAIQLISRYSSDPHGNQDYVDYWFAPVNVNRDNRAWLEEAATTDGKLHLAGWHASNLAADKPNRFIIIYDQTLGREVARQKLTINVSRPDVAKAYSDIENAAQSGFDVSFDLTGLDFNHQLQVISRYSASADGSSDYLDYWYAPITTGNHANQAYLENLDLSNSAQVKVQGWHADDISRFATNHFLILFDQTANKQVAVTTANAVQRPDVAKAYPTIATAGNAGFSGNFDLTGIQLVGGHTYTIVSRYSTSSKGNGGNGSYADYWFAPFTLNQHHSWLESVKMADQGLQIAGWMVSDYSGNHPYAYAIVMNDGQEVHRQRLTLTARPDVARVYGNVYNSSQSGFNQLVKLDPAVITGKLQVILRFSDDQGGSGNYDDQWSQGYASNAGWFDQANFDGQQVHVAGWHASNQSAGKPYEWLIAVDQNGSELGRWEITNKHLSRPDLAKNVGYILNSDHSGFNLSFAVNDNMQHKVIRLIDRLTDDSNGNGNYVDYYSNGVSINSGAQTTGAKTLYYDAMGNIVGAFNNAEVICQNPELPTGCEMTAVTMMLRYAGVNINKFQVANETPRSSNGDYGFVGNPYSVTGWWVFPTGIAPVVQNHLGTHQIMTGASLAAIQEKLNIGHLVVVWMANMNGFVNHAITLTGYNASGFFYNNPWTGRKEAMSYGEFYGHWNADAQRALSY</sequence>
<protein>
    <submittedName>
        <fullName evidence="4">KxYKxGKxW signal domain protein</fullName>
    </submittedName>
</protein>
<evidence type="ECO:0000256" key="2">
    <source>
        <dbReference type="SAM" id="Phobius"/>
    </source>
</evidence>
<feature type="domain" description="Peptidase C39-like" evidence="3">
    <location>
        <begin position="712"/>
        <end position="838"/>
    </location>
</feature>
<evidence type="ECO:0000313" key="4">
    <source>
        <dbReference type="EMBL" id="EFQ53687.1"/>
    </source>
</evidence>
<keyword evidence="2" id="KW-0812">Transmembrane</keyword>
<dbReference type="OrthoDB" id="1164310at2"/>
<evidence type="ECO:0000259" key="3">
    <source>
        <dbReference type="Pfam" id="PF13529"/>
    </source>
</evidence>
<dbReference type="PANTHER" id="PTHR37806:SF1">
    <property type="entry name" value="PEPTIDASE C39-LIKE DOMAIN-CONTAINING PROTEIN"/>
    <property type="match status" value="1"/>
</dbReference>
<evidence type="ECO:0000256" key="1">
    <source>
        <dbReference type="ARBA" id="ARBA00022729"/>
    </source>
</evidence>
<gene>
    <name evidence="4" type="ORF">HMPREF9265_0867</name>
</gene>
<dbReference type="AlphaFoldDB" id="E3C6G0"/>
<dbReference type="Proteomes" id="UP000003070">
    <property type="component" value="Unassembled WGS sequence"/>
</dbReference>
<dbReference type="Pfam" id="PF19258">
    <property type="entry name" value="KxYKxGKxW_sig"/>
    <property type="match status" value="1"/>
</dbReference>
<keyword evidence="2" id="KW-0472">Membrane</keyword>
<keyword evidence="2" id="KW-1133">Transmembrane helix</keyword>
<dbReference type="InterPro" id="IPR039564">
    <property type="entry name" value="Peptidase_C39-like"/>
</dbReference>
<feature type="transmembrane region" description="Helical" evidence="2">
    <location>
        <begin position="12"/>
        <end position="32"/>
    </location>
</feature>